<proteinExistence type="predicted"/>
<dbReference type="RefSeq" id="WP_273437827.1">
    <property type="nucleotide sequence ID" value="NZ_CBDUFW010000003.1"/>
</dbReference>
<feature type="transmembrane region" description="Helical" evidence="1">
    <location>
        <begin position="85"/>
        <end position="106"/>
    </location>
</feature>
<dbReference type="EMBL" id="PKUN01000002">
    <property type="protein sequence ID" value="PLX63232.1"/>
    <property type="molecule type" value="Genomic_DNA"/>
</dbReference>
<name>A0A2N6D0Q2_9GAMM</name>
<evidence type="ECO:0000256" key="1">
    <source>
        <dbReference type="SAM" id="Phobius"/>
    </source>
</evidence>
<evidence type="ECO:0000313" key="3">
    <source>
        <dbReference type="Proteomes" id="UP000235015"/>
    </source>
</evidence>
<accession>A0A2N6D0Q2</accession>
<keyword evidence="1" id="KW-0812">Transmembrane</keyword>
<keyword evidence="1" id="KW-1133">Transmembrane helix</keyword>
<feature type="transmembrane region" description="Helical" evidence="1">
    <location>
        <begin position="58"/>
        <end position="79"/>
    </location>
</feature>
<dbReference type="Proteomes" id="UP000235015">
    <property type="component" value="Unassembled WGS sequence"/>
</dbReference>
<keyword evidence="1" id="KW-0472">Membrane</keyword>
<protein>
    <submittedName>
        <fullName evidence="2">Uncharacterized protein</fullName>
    </submittedName>
</protein>
<dbReference type="AlphaFoldDB" id="A0A2N6D0Q2"/>
<reference evidence="2 3" key="1">
    <citation type="submission" date="2017-11" db="EMBL/GenBank/DDBJ databases">
        <title>Genome-resolved metagenomics identifies genetic mobility, metabolic interactions, and unexpected diversity in perchlorate-reducing communities.</title>
        <authorList>
            <person name="Barnum T.P."/>
            <person name="Figueroa I.A."/>
            <person name="Carlstrom C.I."/>
            <person name="Lucas L.N."/>
            <person name="Engelbrektson A.L."/>
            <person name="Coates J.D."/>
        </authorList>
    </citation>
    <scope>NUCLEOTIDE SEQUENCE [LARGE SCALE GENOMIC DNA]</scope>
    <source>
        <strain evidence="2">BM301</strain>
    </source>
</reference>
<sequence length="126" mass="14132">MTGVVVDQTNRSTIWLVASYFSPFALPRLAPGKHASRGERERVHRINMLNLQPFMRRYIFRSGQLVVGCFIASLLFASLLPFPPLAIAASIGVILAVLHTVLLIFMQQWVNQVAAREGPNNDQTER</sequence>
<evidence type="ECO:0000313" key="2">
    <source>
        <dbReference type="EMBL" id="PLX63232.1"/>
    </source>
</evidence>
<gene>
    <name evidence="2" type="ORF">C0630_03540</name>
</gene>
<organism evidence="2 3">
    <name type="scientific">Sedimenticola selenatireducens</name>
    <dbReference type="NCBI Taxonomy" id="191960"/>
    <lineage>
        <taxon>Bacteria</taxon>
        <taxon>Pseudomonadati</taxon>
        <taxon>Pseudomonadota</taxon>
        <taxon>Gammaproteobacteria</taxon>
        <taxon>Chromatiales</taxon>
        <taxon>Sedimenticolaceae</taxon>
        <taxon>Sedimenticola</taxon>
    </lineage>
</organism>
<dbReference type="STRING" id="1111735.GCA_000428045_01352"/>
<comment type="caution">
    <text evidence="2">The sequence shown here is derived from an EMBL/GenBank/DDBJ whole genome shotgun (WGS) entry which is preliminary data.</text>
</comment>